<proteinExistence type="predicted"/>
<organism evidence="1 2">
    <name type="scientific">Endocarpon pusillum</name>
    <dbReference type="NCBI Taxonomy" id="364733"/>
    <lineage>
        <taxon>Eukaryota</taxon>
        <taxon>Fungi</taxon>
        <taxon>Dikarya</taxon>
        <taxon>Ascomycota</taxon>
        <taxon>Pezizomycotina</taxon>
        <taxon>Eurotiomycetes</taxon>
        <taxon>Chaetothyriomycetidae</taxon>
        <taxon>Verrucariales</taxon>
        <taxon>Verrucariaceae</taxon>
        <taxon>Endocarpon</taxon>
    </lineage>
</organism>
<keyword evidence="2" id="KW-1185">Reference proteome</keyword>
<dbReference type="AlphaFoldDB" id="A0A8H7ABS7"/>
<evidence type="ECO:0000313" key="2">
    <source>
        <dbReference type="Proteomes" id="UP000606974"/>
    </source>
</evidence>
<name>A0A8H7ABS7_9EURO</name>
<reference evidence="1" key="1">
    <citation type="submission" date="2020-02" db="EMBL/GenBank/DDBJ databases">
        <authorList>
            <person name="Palmer J.M."/>
        </authorList>
    </citation>
    <scope>NUCLEOTIDE SEQUENCE</scope>
    <source>
        <strain evidence="1">EPUS1.4</strain>
        <tissue evidence="1">Thallus</tissue>
    </source>
</reference>
<protein>
    <submittedName>
        <fullName evidence="1">Uncharacterized protein</fullName>
    </submittedName>
</protein>
<evidence type="ECO:0000313" key="1">
    <source>
        <dbReference type="EMBL" id="KAF7506238.1"/>
    </source>
</evidence>
<dbReference type="EMBL" id="JAACFV010000091">
    <property type="protein sequence ID" value="KAF7506238.1"/>
    <property type="molecule type" value="Genomic_DNA"/>
</dbReference>
<gene>
    <name evidence="1" type="ORF">GJ744_012130</name>
</gene>
<sequence length="134" mass="14822">MAFIQPRVVFRIEPEKPVILQALRNISYGHAMQDSEIAAIRASLENILDLIMPALKLATPNGSVFLSCFKSSTNWPVVIAILRRCEAVIKYCLGHDDMEYVQQWLGTVRIIKGNAPKASGKSGRIAAVQAEKTI</sequence>
<comment type="caution">
    <text evidence="1">The sequence shown here is derived from an EMBL/GenBank/DDBJ whole genome shotgun (WGS) entry which is preliminary data.</text>
</comment>
<dbReference type="Proteomes" id="UP000606974">
    <property type="component" value="Unassembled WGS sequence"/>
</dbReference>
<dbReference type="OrthoDB" id="10424946at2759"/>
<accession>A0A8H7ABS7</accession>